<dbReference type="PANTHER" id="PTHR48081">
    <property type="entry name" value="AB HYDROLASE SUPERFAMILY PROTEIN C4A8.06C"/>
    <property type="match status" value="1"/>
</dbReference>
<dbReference type="AlphaFoldDB" id="Q2I6N2"/>
<dbReference type="EMBL" id="DQ267495">
    <property type="protein sequence ID" value="ABB84822.1"/>
    <property type="molecule type" value="Genomic_DNA"/>
</dbReference>
<dbReference type="InterPro" id="IPR049492">
    <property type="entry name" value="BD-FAE-like_dom"/>
</dbReference>
<dbReference type="Pfam" id="PF20434">
    <property type="entry name" value="BD-FAE"/>
    <property type="match status" value="1"/>
</dbReference>
<feature type="domain" description="BD-FAE-like" evidence="2">
    <location>
        <begin position="58"/>
        <end position="242"/>
    </location>
</feature>
<proteinExistence type="predicted"/>
<organism evidence="3">
    <name type="scientific">uncultured delta proteobacterium DeepAnt-1F12</name>
    <dbReference type="NCBI Taxonomy" id="357894"/>
    <lineage>
        <taxon>Bacteria</taxon>
        <taxon>Deltaproteobacteria</taxon>
        <taxon>environmental samples</taxon>
    </lineage>
</organism>
<reference evidence="3" key="1">
    <citation type="journal article" date="2006" name="Microbiology">
        <title>Metagenomic analysis of mesopelagic Antarctic plankton reveals a novel deltaproteobacterial group.</title>
        <authorList>
            <person name="Moreira D."/>
            <person name="Rodriguez-Valera F."/>
            <person name="Lopez-Garcia P."/>
        </authorList>
    </citation>
    <scope>NUCLEOTIDE SEQUENCE</scope>
</reference>
<dbReference type="Gene3D" id="3.40.50.1820">
    <property type="entry name" value="alpha/beta hydrolase"/>
    <property type="match status" value="1"/>
</dbReference>
<evidence type="ECO:0000259" key="2">
    <source>
        <dbReference type="Pfam" id="PF20434"/>
    </source>
</evidence>
<dbReference type="PANTHER" id="PTHR48081:SF33">
    <property type="entry name" value="KYNURENINE FORMAMIDASE"/>
    <property type="match status" value="1"/>
</dbReference>
<accession>Q2I6N2</accession>
<sequence>MNQTTTAPEKKPSVRAVARNLWNLCTPNRTAVVEPTHADVVYRTSATRRPLTIAPRCDIYLPEADVAHGRSVVLVHGGGFVIGSKGMKPMRLLSTNLTAAGYGVCVIDYRMAFRGGRLPEGVSDVVHAMQFWKGRSTEFGFDPDQIALVGLSAGATLSMMAMAQPETDGLVTRVGSIFGLYDLELLKGALAGTISTLSVRSRKAEVQRAHSPINSTQTERPVLLMHGGVDALVPVEQARRMNAHRESLGLPTELVIYEGQPHGFFCTQTPESEIATRDLLAFLDKS</sequence>
<dbReference type="InterPro" id="IPR050300">
    <property type="entry name" value="GDXG_lipolytic_enzyme"/>
</dbReference>
<name>Q2I6N2_9DELT</name>
<protein>
    <submittedName>
        <fullName evidence="3">Esterase/lipase</fullName>
    </submittedName>
</protein>
<evidence type="ECO:0000313" key="3">
    <source>
        <dbReference type="EMBL" id="ABB84822.1"/>
    </source>
</evidence>
<evidence type="ECO:0000256" key="1">
    <source>
        <dbReference type="ARBA" id="ARBA00022801"/>
    </source>
</evidence>
<dbReference type="GO" id="GO:0016787">
    <property type="term" value="F:hydrolase activity"/>
    <property type="evidence" value="ECO:0007669"/>
    <property type="project" value="UniProtKB-KW"/>
</dbReference>
<keyword evidence="1" id="KW-0378">Hydrolase</keyword>
<dbReference type="SUPFAM" id="SSF53474">
    <property type="entry name" value="alpha/beta-Hydrolases"/>
    <property type="match status" value="1"/>
</dbReference>
<dbReference type="InterPro" id="IPR029058">
    <property type="entry name" value="AB_hydrolase_fold"/>
</dbReference>